<dbReference type="Proteomes" id="UP000241808">
    <property type="component" value="Unassembled WGS sequence"/>
</dbReference>
<accession>A0A2T4ZIP9</accession>
<dbReference type="RefSeq" id="WP_108174303.1">
    <property type="nucleotide sequence ID" value="NZ_PZZL01000001.1"/>
</dbReference>
<organism evidence="1 2">
    <name type="scientific">Phreatobacter oligotrophus</name>
    <dbReference type="NCBI Taxonomy" id="1122261"/>
    <lineage>
        <taxon>Bacteria</taxon>
        <taxon>Pseudomonadati</taxon>
        <taxon>Pseudomonadota</taxon>
        <taxon>Alphaproteobacteria</taxon>
        <taxon>Hyphomicrobiales</taxon>
        <taxon>Phreatobacteraceae</taxon>
        <taxon>Phreatobacter</taxon>
    </lineage>
</organism>
<evidence type="ECO:0000313" key="1">
    <source>
        <dbReference type="EMBL" id="PTM61862.1"/>
    </source>
</evidence>
<proteinExistence type="predicted"/>
<dbReference type="AlphaFoldDB" id="A0A2T4ZIP9"/>
<reference evidence="1 2" key="1">
    <citation type="submission" date="2018-04" db="EMBL/GenBank/DDBJ databases">
        <title>Genomic Encyclopedia of Archaeal and Bacterial Type Strains, Phase II (KMG-II): from individual species to whole genera.</title>
        <authorList>
            <person name="Goeker M."/>
        </authorList>
    </citation>
    <scope>NUCLEOTIDE SEQUENCE [LARGE SCALE GENOMIC DNA]</scope>
    <source>
        <strain evidence="1 2">DSM 25521</strain>
    </source>
</reference>
<keyword evidence="2" id="KW-1185">Reference proteome</keyword>
<protein>
    <submittedName>
        <fullName evidence="1">Uncharacterized protein</fullName>
    </submittedName>
</protein>
<gene>
    <name evidence="1" type="ORF">C8P69_101534</name>
</gene>
<comment type="caution">
    <text evidence="1">The sequence shown here is derived from an EMBL/GenBank/DDBJ whole genome shotgun (WGS) entry which is preliminary data.</text>
</comment>
<sequence>MNLSALIAAYGDDKVQFQNLDQCSKSLNMSKDGTFITFGTEQRLTPDGTVQLGLVVWLDRDRVKEIIAASKGGAG</sequence>
<name>A0A2T4ZIP9_9HYPH</name>
<dbReference type="OrthoDB" id="8454592at2"/>
<dbReference type="EMBL" id="PZZL01000001">
    <property type="protein sequence ID" value="PTM61862.1"/>
    <property type="molecule type" value="Genomic_DNA"/>
</dbReference>
<evidence type="ECO:0000313" key="2">
    <source>
        <dbReference type="Proteomes" id="UP000241808"/>
    </source>
</evidence>